<evidence type="ECO:0000256" key="4">
    <source>
        <dbReference type="ARBA" id="ARBA00022692"/>
    </source>
</evidence>
<evidence type="ECO:0000256" key="1">
    <source>
        <dbReference type="ARBA" id="ARBA00004141"/>
    </source>
</evidence>
<dbReference type="PROSITE" id="PS00754">
    <property type="entry name" value="NA_NEUROTRAN_SYMP_2"/>
    <property type="match status" value="1"/>
</dbReference>
<keyword evidence="6 9" id="KW-0472">Membrane</keyword>
<proteinExistence type="inferred from homology"/>
<feature type="disulfide bond" evidence="8">
    <location>
        <begin position="40"/>
        <end position="49"/>
    </location>
</feature>
<evidence type="ECO:0000256" key="6">
    <source>
        <dbReference type="ARBA" id="ARBA00023136"/>
    </source>
</evidence>
<keyword evidence="7" id="KW-0325">Glycoprotein</keyword>
<evidence type="ECO:0000256" key="8">
    <source>
        <dbReference type="PIRSR" id="PIRSR600175-2"/>
    </source>
</evidence>
<comment type="similarity">
    <text evidence="2">Belongs to the sodium:neurotransmitter symporter (SNF) (TC 2.A.22) family.</text>
</comment>
<evidence type="ECO:0000256" key="5">
    <source>
        <dbReference type="ARBA" id="ARBA00022989"/>
    </source>
</evidence>
<keyword evidence="4 9" id="KW-0812">Transmembrane</keyword>
<feature type="non-terminal residue" evidence="10">
    <location>
        <position position="1"/>
    </location>
</feature>
<dbReference type="PANTHER" id="PTHR11616:SF321">
    <property type="entry name" value="SODIUM-DEPENDENT NUTRIENT AMINO ACID TRANSPORTER 1-RELATED"/>
    <property type="match status" value="1"/>
</dbReference>
<dbReference type="EMBL" id="LUCH01020915">
    <property type="protein sequence ID" value="KAF5394116.1"/>
    <property type="molecule type" value="Genomic_DNA"/>
</dbReference>
<dbReference type="InterPro" id="IPR037272">
    <property type="entry name" value="SNS_sf"/>
</dbReference>
<evidence type="ECO:0000256" key="7">
    <source>
        <dbReference type="ARBA" id="ARBA00023180"/>
    </source>
</evidence>
<gene>
    <name evidence="10" type="ORF">PHET_12214</name>
</gene>
<evidence type="ECO:0000256" key="3">
    <source>
        <dbReference type="ARBA" id="ARBA00022448"/>
    </source>
</evidence>
<accession>A0A8J4WCB1</accession>
<evidence type="ECO:0000313" key="10">
    <source>
        <dbReference type="EMBL" id="KAF5394116.1"/>
    </source>
</evidence>
<dbReference type="PANTHER" id="PTHR11616">
    <property type="entry name" value="SODIUM/CHLORIDE DEPENDENT TRANSPORTER"/>
    <property type="match status" value="1"/>
</dbReference>
<dbReference type="InterPro" id="IPR000175">
    <property type="entry name" value="Na/ntran_symport"/>
</dbReference>
<keyword evidence="11" id="KW-1185">Reference proteome</keyword>
<dbReference type="AlphaFoldDB" id="A0A8J4WCB1"/>
<dbReference type="GO" id="GO:0005283">
    <property type="term" value="F:amino acid:sodium symporter activity"/>
    <property type="evidence" value="ECO:0007669"/>
    <property type="project" value="TreeGrafter"/>
</dbReference>
<protein>
    <submittedName>
        <fullName evidence="10">Uncharacterized protein</fullName>
    </submittedName>
</protein>
<reference evidence="10" key="1">
    <citation type="submission" date="2019-05" db="EMBL/GenBank/DDBJ databases">
        <title>Annotation for the trematode Paragonimus heterotremus.</title>
        <authorList>
            <person name="Choi Y.-J."/>
        </authorList>
    </citation>
    <scope>NUCLEOTIDE SEQUENCE</scope>
    <source>
        <strain evidence="10">LC</strain>
    </source>
</reference>
<evidence type="ECO:0000256" key="9">
    <source>
        <dbReference type="SAM" id="Phobius"/>
    </source>
</evidence>
<name>A0A8J4WCB1_9TREM</name>
<dbReference type="Pfam" id="PF00209">
    <property type="entry name" value="SNF"/>
    <property type="match status" value="1"/>
</dbReference>
<comment type="subcellular location">
    <subcellularLocation>
        <location evidence="1">Membrane</location>
        <topology evidence="1">Multi-pass membrane protein</topology>
    </subcellularLocation>
</comment>
<keyword evidence="8" id="KW-1015">Disulfide bond</keyword>
<sequence>IGFATTVTNFCLSCYYNVILAWALYYLFSSLTAILPWTLCGQWWNTDGCRDSYLANTTTVSNASDLRLNGSSSSSSGAQISPAGNRSGLLLVDAATEFWE</sequence>
<dbReference type="GO" id="GO:0005886">
    <property type="term" value="C:plasma membrane"/>
    <property type="evidence" value="ECO:0007669"/>
    <property type="project" value="TreeGrafter"/>
</dbReference>
<keyword evidence="5 9" id="KW-1133">Transmembrane helix</keyword>
<dbReference type="OrthoDB" id="6581954at2759"/>
<keyword evidence="3" id="KW-0813">Transport</keyword>
<comment type="caution">
    <text evidence="10">The sequence shown here is derived from an EMBL/GenBank/DDBJ whole genome shotgun (WGS) entry which is preliminary data.</text>
</comment>
<feature type="transmembrane region" description="Helical" evidence="9">
    <location>
        <begin position="19"/>
        <end position="40"/>
    </location>
</feature>
<organism evidence="10 11">
    <name type="scientific">Paragonimus heterotremus</name>
    <dbReference type="NCBI Taxonomy" id="100268"/>
    <lineage>
        <taxon>Eukaryota</taxon>
        <taxon>Metazoa</taxon>
        <taxon>Spiralia</taxon>
        <taxon>Lophotrochozoa</taxon>
        <taxon>Platyhelminthes</taxon>
        <taxon>Trematoda</taxon>
        <taxon>Digenea</taxon>
        <taxon>Plagiorchiida</taxon>
        <taxon>Troglotremata</taxon>
        <taxon>Troglotrematidae</taxon>
        <taxon>Paragonimus</taxon>
    </lineage>
</organism>
<evidence type="ECO:0000313" key="11">
    <source>
        <dbReference type="Proteomes" id="UP000748531"/>
    </source>
</evidence>
<dbReference type="Proteomes" id="UP000748531">
    <property type="component" value="Unassembled WGS sequence"/>
</dbReference>
<dbReference type="PROSITE" id="PS50267">
    <property type="entry name" value="NA_NEUROTRAN_SYMP_3"/>
    <property type="match status" value="1"/>
</dbReference>
<evidence type="ECO:0000256" key="2">
    <source>
        <dbReference type="ARBA" id="ARBA00006459"/>
    </source>
</evidence>
<dbReference type="GO" id="GO:0089718">
    <property type="term" value="P:amino acid import across plasma membrane"/>
    <property type="evidence" value="ECO:0007669"/>
    <property type="project" value="TreeGrafter"/>
</dbReference>
<dbReference type="SUPFAM" id="SSF161070">
    <property type="entry name" value="SNF-like"/>
    <property type="match status" value="1"/>
</dbReference>